<dbReference type="GO" id="GO:0000981">
    <property type="term" value="F:DNA-binding transcription factor activity, RNA polymerase II-specific"/>
    <property type="evidence" value="ECO:0007669"/>
    <property type="project" value="TreeGrafter"/>
</dbReference>
<feature type="domain" description="Myb-like" evidence="2">
    <location>
        <begin position="8"/>
        <end position="80"/>
    </location>
</feature>
<dbReference type="EMBL" id="JANPWB010000013">
    <property type="protein sequence ID" value="KAJ1106759.1"/>
    <property type="molecule type" value="Genomic_DNA"/>
</dbReference>
<reference evidence="3" key="1">
    <citation type="journal article" date="2022" name="bioRxiv">
        <title>Sequencing and chromosome-scale assembly of the giantPleurodeles waltlgenome.</title>
        <authorList>
            <person name="Brown T."/>
            <person name="Elewa A."/>
            <person name="Iarovenko S."/>
            <person name="Subramanian E."/>
            <person name="Araus A.J."/>
            <person name="Petzold A."/>
            <person name="Susuki M."/>
            <person name="Suzuki K.-i.T."/>
            <person name="Hayashi T."/>
            <person name="Toyoda A."/>
            <person name="Oliveira C."/>
            <person name="Osipova E."/>
            <person name="Leigh N.D."/>
            <person name="Simon A."/>
            <person name="Yun M.H."/>
        </authorList>
    </citation>
    <scope>NUCLEOTIDE SEQUENCE</scope>
    <source>
        <strain evidence="3">20211129_DDA</strain>
        <tissue evidence="3">Liver</tissue>
    </source>
</reference>
<dbReference type="PANTHER" id="PTHR32345:SF3">
    <property type="entry name" value="MYB-RELATED TRANSCRIPTION FACTOR, PARTNER OF PROFILIN"/>
    <property type="match status" value="1"/>
</dbReference>
<dbReference type="Gene3D" id="1.10.10.60">
    <property type="entry name" value="Homeodomain-like"/>
    <property type="match status" value="1"/>
</dbReference>
<gene>
    <name evidence="3" type="ORF">NDU88_004159</name>
</gene>
<dbReference type="GO" id="GO:0000978">
    <property type="term" value="F:RNA polymerase II cis-regulatory region sequence-specific DNA binding"/>
    <property type="evidence" value="ECO:0007669"/>
    <property type="project" value="TreeGrafter"/>
</dbReference>
<evidence type="ECO:0000313" key="3">
    <source>
        <dbReference type="EMBL" id="KAJ1106759.1"/>
    </source>
</evidence>
<sequence>MSVDAEEVTRLRKPRFSYEENQILIREVRANYSRLYGTQSRRVTVGERRRVWENIAAKINGITSWRRTGQEVQKRWNDFKRRTKEKLSRVPHSTQGTGANSDEAYSAEEETIFAILGPGVAAGFSGMDLESPRGTLQNSTSFPQRFHLPADHHSDLPAVGRVSSVPEISTNASCCDMDGGLLQLKQRDSPSPQLETEPEIQIIQIPQLTHSSAVPANCPLPGHSPTQNTREYSPRPGPSLSPPLRRRRHRLELPLTSDPSLEFLQAQRETTEAIRDLAYTIRQSIDKLTNVVATVLPLFQHAGDLGDSDLLHQSSHCSLPGGIVSTPSDPSTAEIAVPNTTTTSPDTFPTKVEASPDRHEVDTHQTRGMPAAYDLVEDSHEIRPEEIIRIPISPPLKRRRGGYTSTRKRRGRWRHL</sequence>
<dbReference type="PROSITE" id="PS50090">
    <property type="entry name" value="MYB_LIKE"/>
    <property type="match status" value="1"/>
</dbReference>
<comment type="caution">
    <text evidence="3">The sequence shown here is derived from an EMBL/GenBank/DDBJ whole genome shotgun (WGS) entry which is preliminary data.</text>
</comment>
<protein>
    <recommendedName>
        <fullName evidence="2">Myb-like domain-containing protein</fullName>
    </recommendedName>
</protein>
<proteinExistence type="predicted"/>
<keyword evidence="4" id="KW-1185">Reference proteome</keyword>
<dbReference type="Proteomes" id="UP001066276">
    <property type="component" value="Chromosome 9"/>
</dbReference>
<feature type="region of interest" description="Disordered" evidence="1">
    <location>
        <begin position="82"/>
        <end position="104"/>
    </location>
</feature>
<dbReference type="PANTHER" id="PTHR32345">
    <property type="entry name" value="MYB-RELATED TRANSCRIPTION FACTOR, PARTNER OF PROFILIN"/>
    <property type="match status" value="1"/>
</dbReference>
<feature type="region of interest" description="Disordered" evidence="1">
    <location>
        <begin position="213"/>
        <end position="246"/>
    </location>
</feature>
<feature type="compositionally biased region" description="Polar residues" evidence="1">
    <location>
        <begin position="91"/>
        <end position="100"/>
    </location>
</feature>
<feature type="region of interest" description="Disordered" evidence="1">
    <location>
        <begin position="338"/>
        <end position="363"/>
    </location>
</feature>
<evidence type="ECO:0000259" key="2">
    <source>
        <dbReference type="PROSITE" id="PS50090"/>
    </source>
</evidence>
<accession>A0AAV7MWF3</accession>
<feature type="compositionally biased region" description="Basic and acidic residues" evidence="1">
    <location>
        <begin position="354"/>
        <end position="363"/>
    </location>
</feature>
<dbReference type="AlphaFoldDB" id="A0AAV7MWF3"/>
<dbReference type="InterPro" id="IPR001005">
    <property type="entry name" value="SANT/Myb"/>
</dbReference>
<dbReference type="InterPro" id="IPR028002">
    <property type="entry name" value="Myb_DNA-bind_5"/>
</dbReference>
<feature type="region of interest" description="Disordered" evidence="1">
    <location>
        <begin position="395"/>
        <end position="416"/>
    </location>
</feature>
<evidence type="ECO:0000313" key="4">
    <source>
        <dbReference type="Proteomes" id="UP001066276"/>
    </source>
</evidence>
<dbReference type="GO" id="GO:0005634">
    <property type="term" value="C:nucleus"/>
    <property type="evidence" value="ECO:0007669"/>
    <property type="project" value="TreeGrafter"/>
</dbReference>
<feature type="compositionally biased region" description="Basic residues" evidence="1">
    <location>
        <begin position="396"/>
        <end position="416"/>
    </location>
</feature>
<feature type="compositionally biased region" description="Low complexity" evidence="1">
    <location>
        <begin position="338"/>
        <end position="350"/>
    </location>
</feature>
<name>A0AAV7MWF3_PLEWA</name>
<dbReference type="InterPro" id="IPR052870">
    <property type="entry name" value="Myb-related_repressor"/>
</dbReference>
<evidence type="ECO:0000256" key="1">
    <source>
        <dbReference type="SAM" id="MobiDB-lite"/>
    </source>
</evidence>
<organism evidence="3 4">
    <name type="scientific">Pleurodeles waltl</name>
    <name type="common">Iberian ribbed newt</name>
    <dbReference type="NCBI Taxonomy" id="8319"/>
    <lineage>
        <taxon>Eukaryota</taxon>
        <taxon>Metazoa</taxon>
        <taxon>Chordata</taxon>
        <taxon>Craniata</taxon>
        <taxon>Vertebrata</taxon>
        <taxon>Euteleostomi</taxon>
        <taxon>Amphibia</taxon>
        <taxon>Batrachia</taxon>
        <taxon>Caudata</taxon>
        <taxon>Salamandroidea</taxon>
        <taxon>Salamandridae</taxon>
        <taxon>Pleurodelinae</taxon>
        <taxon>Pleurodeles</taxon>
    </lineage>
</organism>
<dbReference type="Pfam" id="PF13873">
    <property type="entry name" value="Myb_DNA-bind_5"/>
    <property type="match status" value="1"/>
</dbReference>